<keyword evidence="2" id="KW-0408">Iron</keyword>
<sequence>MPTVRLEPSGAEFHVDTGEDILTAALRHRISIRYGCRRGKCSSCKHWLVDGDVEDSGASVYALTRADRVDGAILLCCTQALSDLIIELDNDAEAEELPPLEPPSSYTGTIVEQRCLTEKLTEVRVRLDRSLRFRAGQYAELSFAHPGKSRPYSILNAPVSDLELTFCIKRVPGGAFSGRLSELTPGTTFNVQGPFGTMFLRESGRPVIAAATGSGIAPILSILCDAASSGINVAIRFYYGAVSAANLIYLDLLDELAQQLPHFQFIPCVSRGEPAEVSNARYGSITRVIASDISEASAYDAYLCGAPDMCDTVGELLELKGIPANRVYTDAFYDSDGRLPLS</sequence>
<protein>
    <submittedName>
        <fullName evidence="6">2Fe-2S iron-sulfur cluster-binding protein</fullName>
    </submittedName>
</protein>
<organism evidence="6 7">
    <name type="scientific">Mycolicibacterium gadium</name>
    <name type="common">Mycobacterium gadium</name>
    <dbReference type="NCBI Taxonomy" id="1794"/>
    <lineage>
        <taxon>Bacteria</taxon>
        <taxon>Bacillati</taxon>
        <taxon>Actinomycetota</taxon>
        <taxon>Actinomycetes</taxon>
        <taxon>Mycobacteriales</taxon>
        <taxon>Mycobacteriaceae</taxon>
        <taxon>Mycolicibacterium</taxon>
    </lineage>
</organism>
<evidence type="ECO:0000313" key="7">
    <source>
        <dbReference type="Proteomes" id="UP001154266"/>
    </source>
</evidence>
<dbReference type="InterPro" id="IPR017927">
    <property type="entry name" value="FAD-bd_FR_type"/>
</dbReference>
<dbReference type="InterPro" id="IPR006058">
    <property type="entry name" value="2Fe2S_fd_BS"/>
</dbReference>
<dbReference type="InterPro" id="IPR036010">
    <property type="entry name" value="2Fe-2S_ferredoxin-like_sf"/>
</dbReference>
<evidence type="ECO:0000259" key="5">
    <source>
        <dbReference type="PROSITE" id="PS51384"/>
    </source>
</evidence>
<dbReference type="Gene3D" id="3.10.20.30">
    <property type="match status" value="1"/>
</dbReference>
<dbReference type="Pfam" id="PF00175">
    <property type="entry name" value="NAD_binding_1"/>
    <property type="match status" value="1"/>
</dbReference>
<dbReference type="Pfam" id="PF00970">
    <property type="entry name" value="FAD_binding_6"/>
    <property type="match status" value="1"/>
</dbReference>
<evidence type="ECO:0000259" key="4">
    <source>
        <dbReference type="PROSITE" id="PS51085"/>
    </source>
</evidence>
<dbReference type="SUPFAM" id="SSF63380">
    <property type="entry name" value="Riboflavin synthase domain-like"/>
    <property type="match status" value="1"/>
</dbReference>
<dbReference type="Gene3D" id="2.40.30.10">
    <property type="entry name" value="Translation factors"/>
    <property type="match status" value="1"/>
</dbReference>
<dbReference type="PRINTS" id="PR00410">
    <property type="entry name" value="PHEHYDRXLASE"/>
</dbReference>
<dbReference type="InterPro" id="IPR001433">
    <property type="entry name" value="OxRdtase_FAD/NAD-bd"/>
</dbReference>
<comment type="cofactor">
    <cofactor evidence="1">
        <name>FAD</name>
        <dbReference type="ChEBI" id="CHEBI:57692"/>
    </cofactor>
</comment>
<keyword evidence="7" id="KW-1185">Reference proteome</keyword>
<dbReference type="InterPro" id="IPR001041">
    <property type="entry name" value="2Fe-2S_ferredoxin-type"/>
</dbReference>
<keyword evidence="2" id="KW-0001">2Fe-2S</keyword>
<dbReference type="Proteomes" id="UP001154266">
    <property type="component" value="Unassembled WGS sequence"/>
</dbReference>
<dbReference type="SUPFAM" id="SSF52343">
    <property type="entry name" value="Ferredoxin reductase-like, C-terminal NADP-linked domain"/>
    <property type="match status" value="1"/>
</dbReference>
<dbReference type="InterPro" id="IPR017938">
    <property type="entry name" value="Riboflavin_synthase-like_b-brl"/>
</dbReference>
<keyword evidence="3" id="KW-0411">Iron-sulfur</keyword>
<feature type="domain" description="FAD-binding FR-type" evidence="5">
    <location>
        <begin position="103"/>
        <end position="201"/>
    </location>
</feature>
<comment type="caution">
    <text evidence="6">The sequence shown here is derived from an EMBL/GenBank/DDBJ whole genome shotgun (WGS) entry which is preliminary data.</text>
</comment>
<evidence type="ECO:0000313" key="6">
    <source>
        <dbReference type="EMBL" id="MDG5481966.1"/>
    </source>
</evidence>
<dbReference type="Pfam" id="PF00111">
    <property type="entry name" value="Fer2"/>
    <property type="match status" value="1"/>
</dbReference>
<gene>
    <name evidence="6" type="ORF">MNO81_04060</name>
</gene>
<dbReference type="EMBL" id="JAKZMO010000003">
    <property type="protein sequence ID" value="MDG5481966.1"/>
    <property type="molecule type" value="Genomic_DNA"/>
</dbReference>
<dbReference type="PROSITE" id="PS51085">
    <property type="entry name" value="2FE2S_FER_2"/>
    <property type="match status" value="1"/>
</dbReference>
<dbReference type="PANTHER" id="PTHR47354">
    <property type="entry name" value="NADH OXIDOREDUCTASE HCR"/>
    <property type="match status" value="1"/>
</dbReference>
<dbReference type="InterPro" id="IPR039261">
    <property type="entry name" value="FNR_nucleotide-bd"/>
</dbReference>
<reference evidence="6" key="1">
    <citation type="journal article" date="2023" name="Environ. Microbiol.">
        <title>The 2-methylpropene degradation pathway in Mycobacteriaceae family strains.</title>
        <authorList>
            <person name="Helbich S."/>
            <person name="Barrantes I."/>
            <person name="Dos Anjos Borges L.G."/>
            <person name="Pieper D.H."/>
            <person name="Vainshtein Y."/>
            <person name="Sohn K."/>
            <person name="Engesser K.H."/>
        </authorList>
    </citation>
    <scope>NUCLEOTIDE SEQUENCE</scope>
    <source>
        <strain evidence="6">IBE100</strain>
    </source>
</reference>
<keyword evidence="2" id="KW-0479">Metal-binding</keyword>
<dbReference type="CDD" id="cd00207">
    <property type="entry name" value="fer2"/>
    <property type="match status" value="1"/>
</dbReference>
<name>A0ABT6GKV3_MYCGU</name>
<evidence type="ECO:0000256" key="2">
    <source>
        <dbReference type="ARBA" id="ARBA00022714"/>
    </source>
</evidence>
<dbReference type="PANTHER" id="PTHR47354:SF5">
    <property type="entry name" value="PROTEIN RFBI"/>
    <property type="match status" value="1"/>
</dbReference>
<feature type="domain" description="2Fe-2S ferredoxin-type" evidence="4">
    <location>
        <begin position="2"/>
        <end position="92"/>
    </location>
</feature>
<dbReference type="InterPro" id="IPR008333">
    <property type="entry name" value="Cbr1-like_FAD-bd_dom"/>
</dbReference>
<dbReference type="PROSITE" id="PS51384">
    <property type="entry name" value="FAD_FR"/>
    <property type="match status" value="1"/>
</dbReference>
<evidence type="ECO:0000256" key="1">
    <source>
        <dbReference type="ARBA" id="ARBA00001974"/>
    </source>
</evidence>
<dbReference type="InterPro" id="IPR050415">
    <property type="entry name" value="MRET"/>
</dbReference>
<dbReference type="PROSITE" id="PS00197">
    <property type="entry name" value="2FE2S_FER_1"/>
    <property type="match status" value="1"/>
</dbReference>
<dbReference type="InterPro" id="IPR012675">
    <property type="entry name" value="Beta-grasp_dom_sf"/>
</dbReference>
<proteinExistence type="predicted"/>
<accession>A0ABT6GKV3</accession>
<dbReference type="RefSeq" id="WP_278219890.1">
    <property type="nucleotide sequence ID" value="NZ_JAKZMO010000003.1"/>
</dbReference>
<dbReference type="Gene3D" id="3.40.50.80">
    <property type="entry name" value="Nucleotide-binding domain of ferredoxin-NADP reductase (FNR) module"/>
    <property type="match status" value="1"/>
</dbReference>
<evidence type="ECO:0000256" key="3">
    <source>
        <dbReference type="ARBA" id="ARBA00023014"/>
    </source>
</evidence>
<dbReference type="SUPFAM" id="SSF54292">
    <property type="entry name" value="2Fe-2S ferredoxin-like"/>
    <property type="match status" value="1"/>
</dbReference>